<reference evidence="1" key="1">
    <citation type="submission" date="2020-08" db="EMBL/GenBank/DDBJ databases">
        <title>Multicomponent nature underlies the extraordinary mechanical properties of spider dragline silk.</title>
        <authorList>
            <person name="Kono N."/>
            <person name="Nakamura H."/>
            <person name="Mori M."/>
            <person name="Yoshida Y."/>
            <person name="Ohtoshi R."/>
            <person name="Malay A.D."/>
            <person name="Moran D.A.P."/>
            <person name="Tomita M."/>
            <person name="Numata K."/>
            <person name="Arakawa K."/>
        </authorList>
    </citation>
    <scope>NUCLEOTIDE SEQUENCE</scope>
</reference>
<accession>A0A8X6SH92</accession>
<comment type="caution">
    <text evidence="1">The sequence shown here is derived from an EMBL/GenBank/DDBJ whole genome shotgun (WGS) entry which is preliminary data.</text>
</comment>
<dbReference type="Proteomes" id="UP000887159">
    <property type="component" value="Unassembled WGS sequence"/>
</dbReference>
<proteinExistence type="predicted"/>
<sequence length="204" mass="22639">MKNSVKGRSKTDLTYLYDELEGKLSAFFLESLGRTQEKYGDFVFPLVESCLPEETLLAWERSRNHESTQNTRSLEHLMNFLRKEVQGEEMVQLARTGFGPQHNFQKSNAPVECVIQSDPATASALVSLDSGADVMGRLLTGNVVTLHSGLTAVESKLGWTVFGKQKFCGKDKFTTALSMHVESIPRALTMPASKSVGSRSFRNN</sequence>
<keyword evidence="2" id="KW-1185">Reference proteome</keyword>
<organism evidence="1 2">
    <name type="scientific">Trichonephila clavipes</name>
    <name type="common">Golden silk orbweaver</name>
    <name type="synonym">Nephila clavipes</name>
    <dbReference type="NCBI Taxonomy" id="2585209"/>
    <lineage>
        <taxon>Eukaryota</taxon>
        <taxon>Metazoa</taxon>
        <taxon>Ecdysozoa</taxon>
        <taxon>Arthropoda</taxon>
        <taxon>Chelicerata</taxon>
        <taxon>Arachnida</taxon>
        <taxon>Araneae</taxon>
        <taxon>Araneomorphae</taxon>
        <taxon>Entelegynae</taxon>
        <taxon>Araneoidea</taxon>
        <taxon>Nephilidae</taxon>
        <taxon>Trichonephila</taxon>
    </lineage>
</organism>
<protein>
    <recommendedName>
        <fullName evidence="3">Peptidase aspartic putative domain-containing protein</fullName>
    </recommendedName>
</protein>
<evidence type="ECO:0000313" key="1">
    <source>
        <dbReference type="EMBL" id="GFY08406.1"/>
    </source>
</evidence>
<dbReference type="AlphaFoldDB" id="A0A8X6SH92"/>
<dbReference type="EMBL" id="BMAU01021280">
    <property type="protein sequence ID" value="GFY08406.1"/>
    <property type="molecule type" value="Genomic_DNA"/>
</dbReference>
<evidence type="ECO:0008006" key="3">
    <source>
        <dbReference type="Google" id="ProtNLM"/>
    </source>
</evidence>
<gene>
    <name evidence="1" type="primary">AVEN_260535_1</name>
    <name evidence="1" type="ORF">TNCV_1358121</name>
</gene>
<name>A0A8X6SH92_TRICX</name>
<evidence type="ECO:0000313" key="2">
    <source>
        <dbReference type="Proteomes" id="UP000887159"/>
    </source>
</evidence>